<dbReference type="PROSITE" id="PS00688">
    <property type="entry name" value="SIGMA54_INTERACT_3"/>
    <property type="match status" value="1"/>
</dbReference>
<dbReference type="InterPro" id="IPR058031">
    <property type="entry name" value="AAA_lid_NorR"/>
</dbReference>
<keyword evidence="2" id="KW-0067">ATP-binding</keyword>
<dbReference type="Pfam" id="PF01590">
    <property type="entry name" value="GAF"/>
    <property type="match status" value="1"/>
</dbReference>
<comment type="caution">
    <text evidence="7">The sequence shown here is derived from an EMBL/GenBank/DDBJ whole genome shotgun (WGS) entry which is preliminary data.</text>
</comment>
<dbReference type="InterPro" id="IPR029016">
    <property type="entry name" value="GAF-like_dom_sf"/>
</dbReference>
<dbReference type="Gene3D" id="1.10.10.60">
    <property type="entry name" value="Homeodomain-like"/>
    <property type="match status" value="1"/>
</dbReference>
<organism evidence="7 8">
    <name type="scientific">Thiorhodococcus fuscus</name>
    <dbReference type="NCBI Taxonomy" id="527200"/>
    <lineage>
        <taxon>Bacteria</taxon>
        <taxon>Pseudomonadati</taxon>
        <taxon>Pseudomonadota</taxon>
        <taxon>Gammaproteobacteria</taxon>
        <taxon>Chromatiales</taxon>
        <taxon>Chromatiaceae</taxon>
        <taxon>Thiorhodococcus</taxon>
    </lineage>
</organism>
<keyword evidence="3" id="KW-0805">Transcription regulation</keyword>
<dbReference type="InterPro" id="IPR027417">
    <property type="entry name" value="P-loop_NTPase"/>
</dbReference>
<dbReference type="InterPro" id="IPR003018">
    <property type="entry name" value="GAF"/>
</dbReference>
<dbReference type="InterPro" id="IPR003593">
    <property type="entry name" value="AAA+_ATPase"/>
</dbReference>
<dbReference type="InterPro" id="IPR002078">
    <property type="entry name" value="Sigma_54_int"/>
</dbReference>
<dbReference type="PROSITE" id="PS50045">
    <property type="entry name" value="SIGMA54_INTERACT_4"/>
    <property type="match status" value="1"/>
</dbReference>
<dbReference type="CDD" id="cd00009">
    <property type="entry name" value="AAA"/>
    <property type="match status" value="1"/>
</dbReference>
<dbReference type="InterPro" id="IPR002197">
    <property type="entry name" value="HTH_Fis"/>
</dbReference>
<dbReference type="Gene3D" id="1.10.8.60">
    <property type="match status" value="1"/>
</dbReference>
<dbReference type="InterPro" id="IPR025943">
    <property type="entry name" value="Sigma_54_int_dom_ATP-bd_2"/>
</dbReference>
<accession>A0ABW4YE08</accession>
<keyword evidence="4" id="KW-0238">DNA-binding</keyword>
<dbReference type="SUPFAM" id="SSF52540">
    <property type="entry name" value="P-loop containing nucleoside triphosphate hydrolases"/>
    <property type="match status" value="1"/>
</dbReference>
<dbReference type="Proteomes" id="UP001597337">
    <property type="component" value="Unassembled WGS sequence"/>
</dbReference>
<dbReference type="Pfam" id="PF02954">
    <property type="entry name" value="HTH_8"/>
    <property type="match status" value="1"/>
</dbReference>
<dbReference type="PANTHER" id="PTHR32071">
    <property type="entry name" value="TRANSCRIPTIONAL REGULATORY PROTEIN"/>
    <property type="match status" value="1"/>
</dbReference>
<feature type="domain" description="Sigma-54 factor interaction" evidence="6">
    <location>
        <begin position="345"/>
        <end position="572"/>
    </location>
</feature>
<evidence type="ECO:0000256" key="1">
    <source>
        <dbReference type="ARBA" id="ARBA00022741"/>
    </source>
</evidence>
<keyword evidence="8" id="KW-1185">Reference proteome</keyword>
<evidence type="ECO:0000256" key="4">
    <source>
        <dbReference type="ARBA" id="ARBA00023125"/>
    </source>
</evidence>
<dbReference type="SMART" id="SM00382">
    <property type="entry name" value="AAA"/>
    <property type="match status" value="1"/>
</dbReference>
<dbReference type="RefSeq" id="WP_386028734.1">
    <property type="nucleotide sequence ID" value="NZ_JBHUHX010000059.1"/>
</dbReference>
<evidence type="ECO:0000313" key="8">
    <source>
        <dbReference type="Proteomes" id="UP001597337"/>
    </source>
</evidence>
<dbReference type="PROSITE" id="PS00676">
    <property type="entry name" value="SIGMA54_INTERACT_2"/>
    <property type="match status" value="1"/>
</dbReference>
<dbReference type="PANTHER" id="PTHR32071:SF77">
    <property type="entry name" value="TRANSCRIPTIONAL REGULATORY PROTEIN"/>
    <property type="match status" value="1"/>
</dbReference>
<keyword evidence="5" id="KW-0804">Transcription</keyword>
<reference evidence="8" key="1">
    <citation type="journal article" date="2019" name="Int. J. Syst. Evol. Microbiol.">
        <title>The Global Catalogue of Microorganisms (GCM) 10K type strain sequencing project: providing services to taxonomists for standard genome sequencing and annotation.</title>
        <authorList>
            <consortium name="The Broad Institute Genomics Platform"/>
            <consortium name="The Broad Institute Genome Sequencing Center for Infectious Disease"/>
            <person name="Wu L."/>
            <person name="Ma J."/>
        </authorList>
    </citation>
    <scope>NUCLEOTIDE SEQUENCE [LARGE SCALE GENOMIC DNA]</scope>
    <source>
        <strain evidence="8">KACC 12597</strain>
    </source>
</reference>
<dbReference type="SUPFAM" id="SSF46689">
    <property type="entry name" value="Homeodomain-like"/>
    <property type="match status" value="1"/>
</dbReference>
<dbReference type="SUPFAM" id="SSF55781">
    <property type="entry name" value="GAF domain-like"/>
    <property type="match status" value="1"/>
</dbReference>
<evidence type="ECO:0000256" key="2">
    <source>
        <dbReference type="ARBA" id="ARBA00022840"/>
    </source>
</evidence>
<evidence type="ECO:0000256" key="3">
    <source>
        <dbReference type="ARBA" id="ARBA00023015"/>
    </source>
</evidence>
<evidence type="ECO:0000313" key="7">
    <source>
        <dbReference type="EMBL" id="MFD2113900.1"/>
    </source>
</evidence>
<gene>
    <name evidence="7" type="ORF">ACFSJC_18790</name>
</gene>
<keyword evidence="1" id="KW-0547">Nucleotide-binding</keyword>
<dbReference type="Pfam" id="PF00158">
    <property type="entry name" value="Sigma54_activat"/>
    <property type="match status" value="1"/>
</dbReference>
<dbReference type="InterPro" id="IPR009057">
    <property type="entry name" value="Homeodomain-like_sf"/>
</dbReference>
<dbReference type="EMBL" id="JBHUHX010000059">
    <property type="protein sequence ID" value="MFD2113900.1"/>
    <property type="molecule type" value="Genomic_DNA"/>
</dbReference>
<evidence type="ECO:0000259" key="6">
    <source>
        <dbReference type="PROSITE" id="PS50045"/>
    </source>
</evidence>
<sequence>MGEAIMQLSGSEHADLVKAAIAGDEMICSQFDEITVASWHRCYTGYGLDPIDAPDPVIIPRGDLRERQDRACHLLEIARHEMTSLYQQLAGSGHAIILTDNEGVLLNYIGDPMFTDTAANACLQTGAVWDERTQGTNGIGTCVVEKKALVVHKAAHYLTRNANLTCAAAPIFDPHGNVLAILDASSEAKLAQKHTMVLLNMSAQMIENRVFFCALKDAYVFRCHSRAEFLGTLGEGLIAFTPEGRVLAANRSVMFQMGLESPQQIVGQEIQELFTISLPMLLKRAHSQSCPAFPIIETHSERRFFAKVQPPEKTSAPTPAPIQRRAASNLRTEACLARYAPFDALHFGDPRMKRNIETIRKVLDRDIPCMLFGETGVGKDVFARAMHQSSARSDKPFVALNCASLPESLIESELFGYKAGAFTGASRDGNRGKILQADGGTLFLDEIGDMPIHLQARLLRVLEDRTVVPLGGDKPIPVSIQLISATHRDVRGLIAEGKFREDLYYRIHGISIQIPALRDRADRRELILRVAQEEAGENVQLEWEPAALEHMVAYQWPGNLRQLRNVLRAVTALCEDHYVRMRDLPDEIRHPAHESAQGDIPAPEFNALAVAERDALLKVLEGAHWNVSLVAKNLGLSRNTLYRRMKRYGINPAR</sequence>
<protein>
    <submittedName>
        <fullName evidence="7">Sigma-54-dependent Fis family transcriptional regulator</fullName>
    </submittedName>
</protein>
<dbReference type="Gene3D" id="3.40.50.300">
    <property type="entry name" value="P-loop containing nucleotide triphosphate hydrolases"/>
    <property type="match status" value="1"/>
</dbReference>
<proteinExistence type="predicted"/>
<dbReference type="InterPro" id="IPR025944">
    <property type="entry name" value="Sigma_54_int_dom_CS"/>
</dbReference>
<dbReference type="Gene3D" id="3.30.450.40">
    <property type="match status" value="1"/>
</dbReference>
<dbReference type="Pfam" id="PF25601">
    <property type="entry name" value="AAA_lid_14"/>
    <property type="match status" value="1"/>
</dbReference>
<name>A0ABW4YE08_9GAMM</name>
<evidence type="ECO:0000256" key="5">
    <source>
        <dbReference type="ARBA" id="ARBA00023163"/>
    </source>
</evidence>
<dbReference type="PRINTS" id="PR01590">
    <property type="entry name" value="HTHFIS"/>
</dbReference>